<gene>
    <name evidence="1" type="ORF">ACFQ2N_08630</name>
</gene>
<evidence type="ECO:0000313" key="1">
    <source>
        <dbReference type="EMBL" id="MFD1042414.1"/>
    </source>
</evidence>
<dbReference type="EMBL" id="JBHTKN010000005">
    <property type="protein sequence ID" value="MFD1042414.1"/>
    <property type="molecule type" value="Genomic_DNA"/>
</dbReference>
<accession>A0ABW3LZC4</accession>
<evidence type="ECO:0000313" key="2">
    <source>
        <dbReference type="Proteomes" id="UP001597033"/>
    </source>
</evidence>
<protein>
    <submittedName>
        <fullName evidence="1">DUF488 domain-containing protein</fullName>
    </submittedName>
</protein>
<dbReference type="Pfam" id="PF22752">
    <property type="entry name" value="DUF488-N3i"/>
    <property type="match status" value="1"/>
</dbReference>
<name>A0ABW3LZC4_9GAMM</name>
<dbReference type="RefSeq" id="WP_162375970.1">
    <property type="nucleotide sequence ID" value="NZ_JBHTKN010000005.1"/>
</dbReference>
<dbReference type="PANTHER" id="PTHR36849">
    <property type="entry name" value="CYTOPLASMIC PROTEIN-RELATED"/>
    <property type="match status" value="1"/>
</dbReference>
<reference evidence="2" key="1">
    <citation type="journal article" date="2019" name="Int. J. Syst. Evol. Microbiol.">
        <title>The Global Catalogue of Microorganisms (GCM) 10K type strain sequencing project: providing services to taxonomists for standard genome sequencing and annotation.</title>
        <authorList>
            <consortium name="The Broad Institute Genomics Platform"/>
            <consortium name="The Broad Institute Genome Sequencing Center for Infectious Disease"/>
            <person name="Wu L."/>
            <person name="Ma J."/>
        </authorList>
    </citation>
    <scope>NUCLEOTIDE SEQUENCE [LARGE SCALE GENOMIC DNA]</scope>
    <source>
        <strain evidence="2">CCUG 55854</strain>
    </source>
</reference>
<dbReference type="InterPro" id="IPR052552">
    <property type="entry name" value="YeaO-like"/>
</dbReference>
<comment type="caution">
    <text evidence="1">The sequence shown here is derived from an EMBL/GenBank/DDBJ whole genome shotgun (WGS) entry which is preliminary data.</text>
</comment>
<sequence length="136" mass="15090">MASSARPPIFLKRAYEEPAPGDGQRLLVDGVWPRGVSKADLQAEAWLKALAPSTALRRWFNHDPARWEGFRARYAAELEANPEALAQLRGYLVRGPVTLVYAARDEEHNNAVALRDYVLHGHRPARRHAGRGSGSA</sequence>
<dbReference type="PANTHER" id="PTHR36849:SF1">
    <property type="entry name" value="CYTOPLASMIC PROTEIN"/>
    <property type="match status" value="1"/>
</dbReference>
<dbReference type="Proteomes" id="UP001597033">
    <property type="component" value="Unassembled WGS sequence"/>
</dbReference>
<proteinExistence type="predicted"/>
<keyword evidence="2" id="KW-1185">Reference proteome</keyword>
<organism evidence="1 2">
    <name type="scientific">Pseudoxanthomonas kaohsiungensis</name>
    <dbReference type="NCBI Taxonomy" id="283923"/>
    <lineage>
        <taxon>Bacteria</taxon>
        <taxon>Pseudomonadati</taxon>
        <taxon>Pseudomonadota</taxon>
        <taxon>Gammaproteobacteria</taxon>
        <taxon>Lysobacterales</taxon>
        <taxon>Lysobacteraceae</taxon>
        <taxon>Pseudoxanthomonas</taxon>
    </lineage>
</organism>